<dbReference type="GO" id="GO:0005829">
    <property type="term" value="C:cytosol"/>
    <property type="evidence" value="ECO:0007669"/>
    <property type="project" value="TreeGrafter"/>
</dbReference>
<keyword evidence="8 11" id="KW-0067">ATP-binding</keyword>
<evidence type="ECO:0000256" key="10">
    <source>
        <dbReference type="ARBA" id="ARBA00048567"/>
    </source>
</evidence>
<dbReference type="UniPathway" id="UPA00053">
    <property type="reaction ID" value="UER00088"/>
</dbReference>
<accession>A0A2S8GER9</accession>
<dbReference type="InterPro" id="IPR023000">
    <property type="entry name" value="Shikimate_kinase_CS"/>
</dbReference>
<dbReference type="EC" id="2.7.1.71" evidence="3 11"/>
<comment type="cofactor">
    <cofactor evidence="11">
        <name>Mg(2+)</name>
        <dbReference type="ChEBI" id="CHEBI:18420"/>
    </cofactor>
    <text evidence="11">Binds 1 Mg(2+) ion per subunit.</text>
</comment>
<evidence type="ECO:0000256" key="5">
    <source>
        <dbReference type="ARBA" id="ARBA00022679"/>
    </source>
</evidence>
<feature type="binding site" evidence="11">
    <location>
        <position position="14"/>
    </location>
    <ligand>
        <name>Mg(2+)</name>
        <dbReference type="ChEBI" id="CHEBI:18420"/>
    </ligand>
</feature>
<comment type="catalytic activity">
    <reaction evidence="10 11">
        <text>shikimate + ATP = 3-phosphoshikimate + ADP + H(+)</text>
        <dbReference type="Rhea" id="RHEA:13121"/>
        <dbReference type="ChEBI" id="CHEBI:15378"/>
        <dbReference type="ChEBI" id="CHEBI:30616"/>
        <dbReference type="ChEBI" id="CHEBI:36208"/>
        <dbReference type="ChEBI" id="CHEBI:145989"/>
        <dbReference type="ChEBI" id="CHEBI:456216"/>
        <dbReference type="EC" id="2.7.1.71"/>
    </reaction>
</comment>
<comment type="similarity">
    <text evidence="2 11">Belongs to the shikimate kinase family.</text>
</comment>
<dbReference type="InterPro" id="IPR027417">
    <property type="entry name" value="P-loop_NTPase"/>
</dbReference>
<feature type="binding site" evidence="11">
    <location>
        <begin position="10"/>
        <end position="15"/>
    </location>
    <ligand>
        <name>ATP</name>
        <dbReference type="ChEBI" id="CHEBI:30616"/>
    </ligand>
</feature>
<comment type="function">
    <text evidence="11">Catalyzes the specific phosphorylation of the 3-hydroxyl group of shikimic acid using ATP as a cosubstrate.</text>
</comment>
<keyword evidence="11" id="KW-0479">Metal-binding</keyword>
<dbReference type="InterPro" id="IPR000623">
    <property type="entry name" value="Shikimate_kinase/TSH1"/>
</dbReference>
<evidence type="ECO:0000256" key="3">
    <source>
        <dbReference type="ARBA" id="ARBA00012154"/>
    </source>
</evidence>
<dbReference type="AlphaFoldDB" id="A0A2S8GER9"/>
<comment type="subcellular location">
    <subcellularLocation>
        <location evidence="11">Cytoplasm</location>
    </subcellularLocation>
</comment>
<evidence type="ECO:0000256" key="9">
    <source>
        <dbReference type="ARBA" id="ARBA00023141"/>
    </source>
</evidence>
<dbReference type="GO" id="GO:0009423">
    <property type="term" value="P:chorismate biosynthetic process"/>
    <property type="evidence" value="ECO:0007669"/>
    <property type="project" value="UniProtKB-UniRule"/>
</dbReference>
<dbReference type="InterPro" id="IPR031322">
    <property type="entry name" value="Shikimate/glucono_kinase"/>
</dbReference>
<evidence type="ECO:0000256" key="4">
    <source>
        <dbReference type="ARBA" id="ARBA00022605"/>
    </source>
</evidence>
<evidence type="ECO:0000313" key="13">
    <source>
        <dbReference type="Proteomes" id="UP000237819"/>
    </source>
</evidence>
<dbReference type="Proteomes" id="UP000237819">
    <property type="component" value="Unassembled WGS sequence"/>
</dbReference>
<evidence type="ECO:0000256" key="1">
    <source>
        <dbReference type="ARBA" id="ARBA00004842"/>
    </source>
</evidence>
<keyword evidence="7 11" id="KW-0418">Kinase</keyword>
<comment type="subunit">
    <text evidence="11">Monomer.</text>
</comment>
<protein>
    <recommendedName>
        <fullName evidence="3 11">Shikimate kinase</fullName>
        <shortName evidence="11">SK</shortName>
        <ecNumber evidence="3 11">2.7.1.71</ecNumber>
    </recommendedName>
</protein>
<sequence>MNLALVGFRGVGKSHVARLLGERLGWPVIDADVELQRRAQRTIAEIFAADGEQAFRDLETEVIADLTSQDGLVIAFGGGAVLRPENRAAIKSNCYAVWLTADAETLMTRIAGDAATAAQRPGLTDKAPLDEIRHLLEVREPLYRAAADGIVDTQTRTPEEAAAEIYELFAPLIESAS</sequence>
<reference evidence="12 13" key="1">
    <citation type="submission" date="2018-02" db="EMBL/GenBank/DDBJ databases">
        <title>Comparative genomes isolates from brazilian mangrove.</title>
        <authorList>
            <person name="Araujo J.E."/>
            <person name="Taketani R.G."/>
            <person name="Silva M.C.P."/>
            <person name="Loureco M.V."/>
            <person name="Andreote F.D."/>
        </authorList>
    </citation>
    <scope>NUCLEOTIDE SEQUENCE [LARGE SCALE GENOMIC DNA]</scope>
    <source>
        <strain evidence="12 13">Nap-Phe MGV</strain>
    </source>
</reference>
<dbReference type="PRINTS" id="PR01100">
    <property type="entry name" value="SHIKIMTKNASE"/>
</dbReference>
<dbReference type="GO" id="GO:0000287">
    <property type="term" value="F:magnesium ion binding"/>
    <property type="evidence" value="ECO:0007669"/>
    <property type="project" value="UniProtKB-UniRule"/>
</dbReference>
<keyword evidence="4 11" id="KW-0028">Amino-acid biosynthesis</keyword>
<feature type="binding site" evidence="11">
    <location>
        <position position="139"/>
    </location>
    <ligand>
        <name>substrate</name>
    </ligand>
</feature>
<dbReference type="GO" id="GO:0009073">
    <property type="term" value="P:aromatic amino acid family biosynthetic process"/>
    <property type="evidence" value="ECO:0007669"/>
    <property type="project" value="UniProtKB-KW"/>
</dbReference>
<dbReference type="GO" id="GO:0005524">
    <property type="term" value="F:ATP binding"/>
    <property type="evidence" value="ECO:0007669"/>
    <property type="project" value="UniProtKB-UniRule"/>
</dbReference>
<evidence type="ECO:0000256" key="6">
    <source>
        <dbReference type="ARBA" id="ARBA00022741"/>
    </source>
</evidence>
<dbReference type="PROSITE" id="PS01128">
    <property type="entry name" value="SHIKIMATE_KINASE"/>
    <property type="match status" value="1"/>
</dbReference>
<keyword evidence="6 11" id="KW-0547">Nucleotide-binding</keyword>
<dbReference type="OrthoDB" id="9800332at2"/>
<keyword evidence="11" id="KW-0963">Cytoplasm</keyword>
<evidence type="ECO:0000256" key="7">
    <source>
        <dbReference type="ARBA" id="ARBA00022777"/>
    </source>
</evidence>
<organism evidence="12 13">
    <name type="scientific">Blastopirellula marina</name>
    <dbReference type="NCBI Taxonomy" id="124"/>
    <lineage>
        <taxon>Bacteria</taxon>
        <taxon>Pseudomonadati</taxon>
        <taxon>Planctomycetota</taxon>
        <taxon>Planctomycetia</taxon>
        <taxon>Pirellulales</taxon>
        <taxon>Pirellulaceae</taxon>
        <taxon>Blastopirellula</taxon>
    </lineage>
</organism>
<name>A0A2S8GER9_9BACT</name>
<evidence type="ECO:0000256" key="8">
    <source>
        <dbReference type="ARBA" id="ARBA00022840"/>
    </source>
</evidence>
<dbReference type="HAMAP" id="MF_00109">
    <property type="entry name" value="Shikimate_kinase"/>
    <property type="match status" value="1"/>
</dbReference>
<keyword evidence="5 11" id="KW-0808">Transferase</keyword>
<dbReference type="Pfam" id="PF01202">
    <property type="entry name" value="SKI"/>
    <property type="match status" value="1"/>
</dbReference>
<dbReference type="GO" id="GO:0004765">
    <property type="term" value="F:shikimate kinase activity"/>
    <property type="evidence" value="ECO:0007669"/>
    <property type="project" value="UniProtKB-UniRule"/>
</dbReference>
<gene>
    <name evidence="11" type="primary">aroK</name>
    <name evidence="12" type="ORF">C5Y93_24835</name>
</gene>
<dbReference type="EMBL" id="PUHZ01000024">
    <property type="protein sequence ID" value="PQO42952.1"/>
    <property type="molecule type" value="Genomic_DNA"/>
</dbReference>
<dbReference type="GO" id="GO:0008652">
    <property type="term" value="P:amino acid biosynthetic process"/>
    <property type="evidence" value="ECO:0007669"/>
    <property type="project" value="UniProtKB-KW"/>
</dbReference>
<feature type="binding site" evidence="11">
    <location>
        <position position="156"/>
    </location>
    <ligand>
        <name>ATP</name>
        <dbReference type="ChEBI" id="CHEBI:30616"/>
    </ligand>
</feature>
<dbReference type="Gene3D" id="3.40.50.300">
    <property type="entry name" value="P-loop containing nucleotide triphosphate hydrolases"/>
    <property type="match status" value="1"/>
</dbReference>
<feature type="binding site" evidence="11">
    <location>
        <position position="120"/>
    </location>
    <ligand>
        <name>ATP</name>
        <dbReference type="ChEBI" id="CHEBI:30616"/>
    </ligand>
</feature>
<feature type="binding site" evidence="11">
    <location>
        <position position="32"/>
    </location>
    <ligand>
        <name>substrate</name>
    </ligand>
</feature>
<feature type="binding site" evidence="11">
    <location>
        <position position="78"/>
    </location>
    <ligand>
        <name>substrate</name>
    </ligand>
</feature>
<feature type="binding site" evidence="11">
    <location>
        <position position="56"/>
    </location>
    <ligand>
        <name>substrate</name>
    </ligand>
</feature>
<evidence type="ECO:0000256" key="11">
    <source>
        <dbReference type="HAMAP-Rule" id="MF_00109"/>
    </source>
</evidence>
<comment type="pathway">
    <text evidence="1 11">Metabolic intermediate biosynthesis; chorismate biosynthesis; chorismate from D-erythrose 4-phosphate and phosphoenolpyruvate: step 5/7.</text>
</comment>
<dbReference type="PANTHER" id="PTHR21087">
    <property type="entry name" value="SHIKIMATE KINASE"/>
    <property type="match status" value="1"/>
</dbReference>
<comment type="caution">
    <text evidence="12">The sequence shown here is derived from an EMBL/GenBank/DDBJ whole genome shotgun (WGS) entry which is preliminary data.</text>
</comment>
<evidence type="ECO:0000313" key="12">
    <source>
        <dbReference type="EMBL" id="PQO42952.1"/>
    </source>
</evidence>
<dbReference type="PANTHER" id="PTHR21087:SF16">
    <property type="entry name" value="SHIKIMATE KINASE 1, CHLOROPLASTIC"/>
    <property type="match status" value="1"/>
</dbReference>
<keyword evidence="11" id="KW-0460">Magnesium</keyword>
<dbReference type="CDD" id="cd00464">
    <property type="entry name" value="SK"/>
    <property type="match status" value="1"/>
</dbReference>
<dbReference type="RefSeq" id="WP_105338164.1">
    <property type="nucleotide sequence ID" value="NZ_PUHZ01000024.1"/>
</dbReference>
<evidence type="ECO:0000256" key="2">
    <source>
        <dbReference type="ARBA" id="ARBA00006997"/>
    </source>
</evidence>
<keyword evidence="9 11" id="KW-0057">Aromatic amino acid biosynthesis</keyword>
<proteinExistence type="inferred from homology"/>
<dbReference type="SUPFAM" id="SSF52540">
    <property type="entry name" value="P-loop containing nucleoside triphosphate hydrolases"/>
    <property type="match status" value="1"/>
</dbReference>